<evidence type="ECO:0000256" key="1">
    <source>
        <dbReference type="SAM" id="Phobius"/>
    </source>
</evidence>
<name>Q24TQ0_DESHY</name>
<dbReference type="AlphaFoldDB" id="Q24TQ0"/>
<keyword evidence="1" id="KW-1133">Transmembrane helix</keyword>
<dbReference type="Proteomes" id="UP000001946">
    <property type="component" value="Chromosome"/>
</dbReference>
<organism evidence="2 3">
    <name type="scientific">Desulfitobacterium hafniense (strain Y51)</name>
    <dbReference type="NCBI Taxonomy" id="138119"/>
    <lineage>
        <taxon>Bacteria</taxon>
        <taxon>Bacillati</taxon>
        <taxon>Bacillota</taxon>
        <taxon>Clostridia</taxon>
        <taxon>Eubacteriales</taxon>
        <taxon>Desulfitobacteriaceae</taxon>
        <taxon>Desulfitobacterium</taxon>
    </lineage>
</organism>
<proteinExistence type="predicted"/>
<dbReference type="KEGG" id="dsy:DSY2803"/>
<accession>Q24TQ0</accession>
<gene>
    <name evidence="2" type="ordered locus">DSY2803</name>
</gene>
<keyword evidence="1" id="KW-0472">Membrane</keyword>
<dbReference type="HOGENOM" id="CLU_2522146_0_0_9"/>
<protein>
    <submittedName>
        <fullName evidence="2">Uncharacterized protein</fullName>
    </submittedName>
</protein>
<keyword evidence="3" id="KW-1185">Reference proteome</keyword>
<feature type="transmembrane region" description="Helical" evidence="1">
    <location>
        <begin position="34"/>
        <end position="52"/>
    </location>
</feature>
<evidence type="ECO:0000313" key="3">
    <source>
        <dbReference type="Proteomes" id="UP000001946"/>
    </source>
</evidence>
<reference evidence="2 3" key="1">
    <citation type="journal article" date="2006" name="J. Bacteriol.">
        <title>Complete genome sequence of the dehalorespiring bacterium Desulfitobacterium hafniense Y51 and comparison with Dehalococcoides ethenogenes 195.</title>
        <authorList>
            <person name="Nonaka H."/>
            <person name="Keresztes G."/>
            <person name="Shinoda Y."/>
            <person name="Ikenaga Y."/>
            <person name="Abe M."/>
            <person name="Naito K."/>
            <person name="Inatomi K."/>
            <person name="Furukawa K."/>
            <person name="Inui M."/>
            <person name="Yukawa H."/>
        </authorList>
    </citation>
    <scope>NUCLEOTIDE SEQUENCE [LARGE SCALE GENOMIC DNA]</scope>
    <source>
        <strain evidence="2 3">Y51</strain>
    </source>
</reference>
<dbReference type="EMBL" id="AP008230">
    <property type="protein sequence ID" value="BAE84592.1"/>
    <property type="molecule type" value="Genomic_DNA"/>
</dbReference>
<evidence type="ECO:0000313" key="2">
    <source>
        <dbReference type="EMBL" id="BAE84592.1"/>
    </source>
</evidence>
<sequence>MTLDEIKQAWKMRFQFLIGKLTTVPEPMHHREGAITFQFLIGKLTTVYFALFKTCRKMFQFLIGKLTTTHERRGRIKISCFNSL</sequence>
<keyword evidence="1" id="KW-0812">Transmembrane</keyword>